<dbReference type="SUPFAM" id="SSF51556">
    <property type="entry name" value="Metallo-dependent hydrolases"/>
    <property type="match status" value="1"/>
</dbReference>
<gene>
    <name evidence="1" type="ORF">ACFQBT_05820</name>
</gene>
<protein>
    <submittedName>
        <fullName evidence="1">Dipeptidase</fullName>
    </submittedName>
</protein>
<sequence length="385" mass="41200">MSDASSLLIIDGHNDLLWEAREQVGYDFGRLDVGGDTTGRTHTDIPRLRAGGVGGQFWSVFVPSDLPGATAVTATLEQIDAAHQLIARYDDLQLARSAEQVRAALADGRIASLLGAEGGQSIDSSLAALRMLYVLGVRYMTLTHNDNTPWAGSATDVEVPGGLTSFGVEVVREMNRIGMLVDLSHVAANTMHAALDATRAPVIFSHSSARALCDHPRNVPDDVLERIPDNGGVVMATFVPVFVSPDVMAYDQQMKEATAASGIDAADTDALQAFRDQWQHDRPAPRATIADVVAHLQHLREVAGVDHVGLGGDYDGVDRLPDGLEDVSGYARLLAALREKGWSEADLAKLANGNILRVLTEAEQVAEDLQATEPPSLVRYQPAAD</sequence>
<name>A0ABW2AQM8_9MICO</name>
<dbReference type="PANTHER" id="PTHR10443">
    <property type="entry name" value="MICROSOMAL DIPEPTIDASE"/>
    <property type="match status" value="1"/>
</dbReference>
<dbReference type="Gene3D" id="3.20.20.140">
    <property type="entry name" value="Metal-dependent hydrolases"/>
    <property type="match status" value="1"/>
</dbReference>
<evidence type="ECO:0000313" key="1">
    <source>
        <dbReference type="EMBL" id="MFC6713383.1"/>
    </source>
</evidence>
<dbReference type="PANTHER" id="PTHR10443:SF12">
    <property type="entry name" value="DIPEPTIDASE"/>
    <property type="match status" value="1"/>
</dbReference>
<dbReference type="Pfam" id="PF01244">
    <property type="entry name" value="Peptidase_M19"/>
    <property type="match status" value="1"/>
</dbReference>
<dbReference type="EMBL" id="JBHSWJ010000002">
    <property type="protein sequence ID" value="MFC6713383.1"/>
    <property type="molecule type" value="Genomic_DNA"/>
</dbReference>
<organism evidence="1 2">
    <name type="scientific">Branchiibius cervicis</name>
    <dbReference type="NCBI Taxonomy" id="908252"/>
    <lineage>
        <taxon>Bacteria</taxon>
        <taxon>Bacillati</taxon>
        <taxon>Actinomycetota</taxon>
        <taxon>Actinomycetes</taxon>
        <taxon>Micrococcales</taxon>
        <taxon>Dermacoccaceae</taxon>
        <taxon>Branchiibius</taxon>
    </lineage>
</organism>
<evidence type="ECO:0000313" key="2">
    <source>
        <dbReference type="Proteomes" id="UP001596356"/>
    </source>
</evidence>
<dbReference type="CDD" id="cd01301">
    <property type="entry name" value="rDP_like"/>
    <property type="match status" value="1"/>
</dbReference>
<comment type="caution">
    <text evidence="1">The sequence shown here is derived from an EMBL/GenBank/DDBJ whole genome shotgun (WGS) entry which is preliminary data.</text>
</comment>
<accession>A0ABW2AQM8</accession>
<dbReference type="RefSeq" id="WP_377821085.1">
    <property type="nucleotide sequence ID" value="NZ_JBHSWJ010000002.1"/>
</dbReference>
<dbReference type="InterPro" id="IPR008257">
    <property type="entry name" value="Pept_M19"/>
</dbReference>
<reference evidence="2" key="1">
    <citation type="journal article" date="2019" name="Int. J. Syst. Evol. Microbiol.">
        <title>The Global Catalogue of Microorganisms (GCM) 10K type strain sequencing project: providing services to taxonomists for standard genome sequencing and annotation.</title>
        <authorList>
            <consortium name="The Broad Institute Genomics Platform"/>
            <consortium name="The Broad Institute Genome Sequencing Center for Infectious Disease"/>
            <person name="Wu L."/>
            <person name="Ma J."/>
        </authorList>
    </citation>
    <scope>NUCLEOTIDE SEQUENCE [LARGE SCALE GENOMIC DNA]</scope>
    <source>
        <strain evidence="2">NBRC 106593</strain>
    </source>
</reference>
<proteinExistence type="predicted"/>
<dbReference type="PROSITE" id="PS51365">
    <property type="entry name" value="RENAL_DIPEPTIDASE_2"/>
    <property type="match status" value="1"/>
</dbReference>
<dbReference type="Proteomes" id="UP001596356">
    <property type="component" value="Unassembled WGS sequence"/>
</dbReference>
<keyword evidence="2" id="KW-1185">Reference proteome</keyword>
<dbReference type="InterPro" id="IPR032466">
    <property type="entry name" value="Metal_Hydrolase"/>
</dbReference>